<dbReference type="AlphaFoldDB" id="S6AH71"/>
<reference evidence="6 7" key="1">
    <citation type="journal article" date="2012" name="Appl. Environ. Microbiol.">
        <title>Draft genome sequence of a psychrotolerant sulfur-oxidizing bacterium, Sulfuricella denitrificans skB26, and proteomic insights into cold adaptation.</title>
        <authorList>
            <person name="Watanabe T."/>
            <person name="Kojima H."/>
            <person name="Fukui M."/>
        </authorList>
    </citation>
    <scope>NUCLEOTIDE SEQUENCE [LARGE SCALE GENOMIC DNA]</scope>
    <source>
        <strain evidence="7">skB26</strain>
    </source>
</reference>
<dbReference type="InterPro" id="IPR046358">
    <property type="entry name" value="Flagellin_C"/>
</dbReference>
<dbReference type="GO" id="GO:0005576">
    <property type="term" value="C:extracellular region"/>
    <property type="evidence" value="ECO:0007669"/>
    <property type="project" value="UniProtKB-SubCell"/>
</dbReference>
<dbReference type="HOGENOM" id="CLU_011142_7_0_4"/>
<protein>
    <recommendedName>
        <fullName evidence="3">Flagellin</fullName>
    </recommendedName>
</protein>
<dbReference type="Pfam" id="PF00669">
    <property type="entry name" value="Flagellin_N"/>
    <property type="match status" value="1"/>
</dbReference>
<evidence type="ECO:0000259" key="4">
    <source>
        <dbReference type="Pfam" id="PF00669"/>
    </source>
</evidence>
<evidence type="ECO:0000256" key="2">
    <source>
        <dbReference type="ARBA" id="ARBA00023143"/>
    </source>
</evidence>
<dbReference type="Gene3D" id="6.10.280.190">
    <property type="match status" value="1"/>
</dbReference>
<keyword evidence="2 3" id="KW-0975">Bacterial flagellum</keyword>
<keyword evidence="7" id="KW-1185">Reference proteome</keyword>
<dbReference type="InterPro" id="IPR001492">
    <property type="entry name" value="Flagellin"/>
</dbReference>
<evidence type="ECO:0000256" key="3">
    <source>
        <dbReference type="RuleBase" id="RU362073"/>
    </source>
</evidence>
<evidence type="ECO:0000256" key="1">
    <source>
        <dbReference type="ARBA" id="ARBA00005709"/>
    </source>
</evidence>
<accession>S6AH71</accession>
<keyword evidence="3" id="KW-0964">Secreted</keyword>
<dbReference type="STRING" id="1163617.SCD_n01650"/>
<dbReference type="Pfam" id="PF00700">
    <property type="entry name" value="Flagellin_C"/>
    <property type="match status" value="1"/>
</dbReference>
<dbReference type="InterPro" id="IPR042187">
    <property type="entry name" value="Flagellin_C_sub2"/>
</dbReference>
<dbReference type="GO" id="GO:0009288">
    <property type="term" value="C:bacterial-type flagellum"/>
    <property type="evidence" value="ECO:0007669"/>
    <property type="project" value="UniProtKB-SubCell"/>
</dbReference>
<dbReference type="RefSeq" id="WP_009205572.1">
    <property type="nucleotide sequence ID" value="NC_022357.1"/>
</dbReference>
<keyword evidence="6" id="KW-0282">Flagellum</keyword>
<comment type="similarity">
    <text evidence="1 3">Belongs to the bacterial flagellin family.</text>
</comment>
<dbReference type="Proteomes" id="UP000015559">
    <property type="component" value="Chromosome"/>
</dbReference>
<dbReference type="InterPro" id="IPR001029">
    <property type="entry name" value="Flagellin_N"/>
</dbReference>
<keyword evidence="6" id="KW-0969">Cilium</keyword>
<dbReference type="Gene3D" id="6.10.10.10">
    <property type="entry name" value="Flagellar export chaperone, C-terminal domain"/>
    <property type="match status" value="1"/>
</dbReference>
<dbReference type="SUPFAM" id="SSF64518">
    <property type="entry name" value="Phase 1 flagellin"/>
    <property type="match status" value="1"/>
</dbReference>
<dbReference type="eggNOG" id="COG1344">
    <property type="taxonomic scope" value="Bacteria"/>
</dbReference>
<dbReference type="PANTHER" id="PTHR42792:SF2">
    <property type="entry name" value="FLAGELLIN"/>
    <property type="match status" value="1"/>
</dbReference>
<name>S6AH71_SULDS</name>
<dbReference type="PANTHER" id="PTHR42792">
    <property type="entry name" value="FLAGELLIN"/>
    <property type="match status" value="1"/>
</dbReference>
<dbReference type="EMBL" id="AP013066">
    <property type="protein sequence ID" value="BAN35471.1"/>
    <property type="molecule type" value="Genomic_DNA"/>
</dbReference>
<comment type="subcellular location">
    <subcellularLocation>
        <location evidence="3">Secreted</location>
    </subcellularLocation>
    <subcellularLocation>
        <location evidence="3">Bacterial flagellum</location>
    </subcellularLocation>
</comment>
<evidence type="ECO:0000313" key="6">
    <source>
        <dbReference type="EMBL" id="BAN35471.1"/>
    </source>
</evidence>
<sequence length="716" mass="70298">MPQIINTNIASLNAQRNLNTSQAALQTSLQRLSSGLRINSAKDDAAGLAISDRMTSQIRGLNQAARNANDGVSLAQTAEGGLAEVTNNLQRIRELAVQSANSTNTASDRTSLNAEVVQLLAEIQRVATTSQFNGQNILDGTFTASQFQVGANANQTITASTGNSQTTALGSYQVTSNSITAVTGTALTAGQLTLNGQDVGSSTSGSAEAIAASINSVSSKTGVVASAATSVTSTNALLRNQTLQSGDLVINGVSVGAVAGSSNVATQGANVAAAINAVSAQTGVTAAANGGTGALTLSSNTGKTIDITTNAATTADGATRVENATGLELAGATKAFGNSVITVSSGARQVVTNTSTGTAAITDTLTVAGVTFTYSAAANSATNIQIATDSAASTQGANVRAALALNSTVTNAFTITGVTTDAILTAKSNVKSTGFADGLATAAATANASSWASTTVGAGVAIGDTLKVGGLTYEFTAHNASGPATAGNIQVKLGTGGTAATDDDILTATNLASAISAQQAAGNGTVGFTSRTAGALTVTNTLYGGTGVVAAPTEPVTLGTAGAVASVDTAGTSGVYAANSTKGTLSLNSANTFSIGGTSPGAAGLSAASVGLTTIAGVDITTVSGANNAISLIDGALSQVSTIRGSMGALQNRFTSVVASLTASSENLSAARSRIQDADYAAETAQLTRNQILQQAGTAMLAQANQLPNSVLTLLR</sequence>
<evidence type="ECO:0000313" key="7">
    <source>
        <dbReference type="Proteomes" id="UP000015559"/>
    </source>
</evidence>
<evidence type="ECO:0000259" key="5">
    <source>
        <dbReference type="Pfam" id="PF00700"/>
    </source>
</evidence>
<dbReference type="Gene3D" id="2.30.220.10">
    <property type="entry name" value="f41 fragment of flagellin, C-terminal domain"/>
    <property type="match status" value="1"/>
</dbReference>
<dbReference type="GO" id="GO:0005198">
    <property type="term" value="F:structural molecule activity"/>
    <property type="evidence" value="ECO:0007669"/>
    <property type="project" value="UniProtKB-UniRule"/>
</dbReference>
<organism evidence="6 7">
    <name type="scientific">Sulfuricella denitrificans (strain DSM 22764 / NBRC 105220 / skB26)</name>
    <dbReference type="NCBI Taxonomy" id="1163617"/>
    <lineage>
        <taxon>Bacteria</taxon>
        <taxon>Pseudomonadati</taxon>
        <taxon>Pseudomonadota</taxon>
        <taxon>Betaproteobacteria</taxon>
        <taxon>Nitrosomonadales</taxon>
        <taxon>Sulfuricellaceae</taxon>
        <taxon>Sulfuricella</taxon>
    </lineage>
</organism>
<dbReference type="Gene3D" id="2.170.280.10">
    <property type="entry name" value="f41 fragment of flagellin, middle domain"/>
    <property type="match status" value="1"/>
</dbReference>
<feature type="domain" description="Flagellin N-terminal" evidence="4">
    <location>
        <begin position="5"/>
        <end position="143"/>
    </location>
</feature>
<dbReference type="PRINTS" id="PR00207">
    <property type="entry name" value="FLAGELLIN"/>
</dbReference>
<dbReference type="Gene3D" id="1.20.1330.10">
    <property type="entry name" value="f41 fragment of flagellin, N-terminal domain"/>
    <property type="match status" value="2"/>
</dbReference>
<dbReference type="KEGG" id="sdr:SCD_n01650"/>
<proteinExistence type="inferred from homology"/>
<feature type="domain" description="Flagellin C-terminal" evidence="5">
    <location>
        <begin position="631"/>
        <end position="715"/>
    </location>
</feature>
<keyword evidence="6" id="KW-0966">Cell projection</keyword>
<comment type="function">
    <text evidence="3">Flagellin is the subunit protein which polymerizes to form the filaments of bacterial flagella.</text>
</comment>
<dbReference type="OrthoDB" id="9796789at2"/>
<gene>
    <name evidence="6" type="ORF">SCD_n01650</name>
</gene>